<name>E2SF69_9ACTN</name>
<feature type="transmembrane region" description="Helical" evidence="1">
    <location>
        <begin position="52"/>
        <end position="73"/>
    </location>
</feature>
<feature type="transmembrane region" description="Helical" evidence="1">
    <location>
        <begin position="80"/>
        <end position="97"/>
    </location>
</feature>
<organism evidence="2 3">
    <name type="scientific">Aeromicrobium marinum DSM 15272</name>
    <dbReference type="NCBI Taxonomy" id="585531"/>
    <lineage>
        <taxon>Bacteria</taxon>
        <taxon>Bacillati</taxon>
        <taxon>Actinomycetota</taxon>
        <taxon>Actinomycetes</taxon>
        <taxon>Propionibacteriales</taxon>
        <taxon>Nocardioidaceae</taxon>
        <taxon>Aeromicrobium</taxon>
    </lineage>
</organism>
<reference evidence="2" key="1">
    <citation type="submission" date="2010-08" db="EMBL/GenBank/DDBJ databases">
        <authorList>
            <person name="Muzny D."/>
            <person name="Qin X."/>
            <person name="Buhay C."/>
            <person name="Dugan-Rocha S."/>
            <person name="Ding Y."/>
            <person name="Chen G."/>
            <person name="Hawes A."/>
            <person name="Holder M."/>
            <person name="Jhangiani S."/>
            <person name="Johnson A."/>
            <person name="Khan Z."/>
            <person name="Li Z."/>
            <person name="Liu W."/>
            <person name="Liu X."/>
            <person name="Perez L."/>
            <person name="Shen H."/>
            <person name="Wang Q."/>
            <person name="Watt J."/>
            <person name="Xi L."/>
            <person name="Xin Y."/>
            <person name="Zhou J."/>
            <person name="Deng J."/>
            <person name="Jiang H."/>
            <person name="Liu Y."/>
            <person name="Qu J."/>
            <person name="Song X.-Z."/>
            <person name="Zhang L."/>
            <person name="Villasana D."/>
            <person name="Johnson A."/>
            <person name="Liu J."/>
            <person name="Liyanage D."/>
            <person name="Lorensuhewa L."/>
            <person name="Robinson T."/>
            <person name="Song A."/>
            <person name="Song B.-B."/>
            <person name="Dinh H."/>
            <person name="Thornton R."/>
            <person name="Coyle M."/>
            <person name="Francisco L."/>
            <person name="Jackson L."/>
            <person name="Javaid M."/>
            <person name="Korchina V."/>
            <person name="Kovar C."/>
            <person name="Mata R."/>
            <person name="Mathew T."/>
            <person name="Ngo R."/>
            <person name="Nguyen L."/>
            <person name="Nguyen N."/>
            <person name="Okwuonu G."/>
            <person name="Ongeri F."/>
            <person name="Pham C."/>
            <person name="Simmons D."/>
            <person name="Wilczek-Boney K."/>
            <person name="Hale W."/>
            <person name="Jakkamsetti A."/>
            <person name="Pham P."/>
            <person name="Ruth R."/>
            <person name="San Lucas F."/>
            <person name="Warren J."/>
            <person name="Zhang J."/>
            <person name="Zhao Z."/>
            <person name="Zhou C."/>
            <person name="Zhu D."/>
            <person name="Lee S."/>
            <person name="Bess C."/>
            <person name="Blankenburg K."/>
            <person name="Forbes L."/>
            <person name="Fu Q."/>
            <person name="Gubbala S."/>
            <person name="Hirani K."/>
            <person name="Jayaseelan J.C."/>
            <person name="Lara F."/>
            <person name="Munidasa M."/>
            <person name="Palculict T."/>
            <person name="Patil S."/>
            <person name="Pu L.-L."/>
            <person name="Saada N."/>
            <person name="Tang L."/>
            <person name="Weissenberger G."/>
            <person name="Zhu Y."/>
            <person name="Hemphill L."/>
            <person name="Shang Y."/>
            <person name="Youmans B."/>
            <person name="Ayvaz T."/>
            <person name="Ross M."/>
            <person name="Santibanez J."/>
            <person name="Aqrawi P."/>
            <person name="Gross S."/>
            <person name="Joshi V."/>
            <person name="Fowler G."/>
            <person name="Nazareth L."/>
            <person name="Reid J."/>
            <person name="Worley K."/>
            <person name="Petrosino J."/>
            <person name="Highlander S."/>
            <person name="Gibbs R."/>
        </authorList>
    </citation>
    <scope>NUCLEOTIDE SEQUENCE [LARGE SCALE GENOMIC DNA]</scope>
    <source>
        <strain evidence="2">DSM 15272</strain>
    </source>
</reference>
<dbReference type="OrthoDB" id="3748372at2"/>
<feature type="transmembrane region" description="Helical" evidence="1">
    <location>
        <begin position="21"/>
        <end position="40"/>
    </location>
</feature>
<gene>
    <name evidence="2" type="ORF">HMPREF0063_12678</name>
</gene>
<sequence>MTTTAAELAALKRVQRRVAGIAFFSIAIHGVLGLIGGAHAIVDDPGRRTDAILLLVMSGVFAVVTLVVTRVILGRSPFTWYWWPVAFVPTIAGSFWVL</sequence>
<keyword evidence="1" id="KW-1133">Transmembrane helix</keyword>
<dbReference type="AlphaFoldDB" id="E2SF69"/>
<proteinExistence type="predicted"/>
<evidence type="ECO:0000313" key="2">
    <source>
        <dbReference type="EMBL" id="EFQ82154.1"/>
    </source>
</evidence>
<keyword evidence="1" id="KW-0472">Membrane</keyword>
<dbReference type="Proteomes" id="UP000003111">
    <property type="component" value="Unassembled WGS sequence"/>
</dbReference>
<dbReference type="EMBL" id="ACLF03000011">
    <property type="protein sequence ID" value="EFQ82154.1"/>
    <property type="molecule type" value="Genomic_DNA"/>
</dbReference>
<evidence type="ECO:0000256" key="1">
    <source>
        <dbReference type="SAM" id="Phobius"/>
    </source>
</evidence>
<dbReference type="STRING" id="585531.HMPREF0063_12678"/>
<keyword evidence="1" id="KW-0812">Transmembrane</keyword>
<protein>
    <submittedName>
        <fullName evidence="2">Uncharacterized protein</fullName>
    </submittedName>
</protein>
<dbReference type="HOGENOM" id="CLU_2327614_0_0_11"/>
<comment type="caution">
    <text evidence="2">The sequence shown here is derived from an EMBL/GenBank/DDBJ whole genome shotgun (WGS) entry which is preliminary data.</text>
</comment>
<accession>E2SF69</accession>
<dbReference type="RefSeq" id="WP_007079517.1">
    <property type="nucleotide sequence ID" value="NZ_CM001024.1"/>
</dbReference>
<keyword evidence="3" id="KW-1185">Reference proteome</keyword>
<evidence type="ECO:0000313" key="3">
    <source>
        <dbReference type="Proteomes" id="UP000003111"/>
    </source>
</evidence>